<dbReference type="AlphaFoldDB" id="A0A835VLJ5"/>
<gene>
    <name evidence="1" type="ORF">HPP92_001440</name>
</gene>
<reference evidence="1 2" key="1">
    <citation type="journal article" date="2020" name="Nat. Food">
        <title>A phased Vanilla planifolia genome enables genetic improvement of flavour and production.</title>
        <authorList>
            <person name="Hasing T."/>
            <person name="Tang H."/>
            <person name="Brym M."/>
            <person name="Khazi F."/>
            <person name="Huang T."/>
            <person name="Chambers A.H."/>
        </authorList>
    </citation>
    <scope>NUCLEOTIDE SEQUENCE [LARGE SCALE GENOMIC DNA]</scope>
    <source>
        <tissue evidence="1">Leaf</tissue>
    </source>
</reference>
<evidence type="ECO:0000313" key="2">
    <source>
        <dbReference type="Proteomes" id="UP000639772"/>
    </source>
</evidence>
<comment type="caution">
    <text evidence="1">The sequence shown here is derived from an EMBL/GenBank/DDBJ whole genome shotgun (WGS) entry which is preliminary data.</text>
</comment>
<accession>A0A835VLJ5</accession>
<proteinExistence type="predicted"/>
<dbReference type="Proteomes" id="UP000639772">
    <property type="component" value="Chromosome 1"/>
</dbReference>
<evidence type="ECO:0000313" key="1">
    <source>
        <dbReference type="EMBL" id="KAG0501368.1"/>
    </source>
</evidence>
<dbReference type="EMBL" id="JADCNM010000001">
    <property type="protein sequence ID" value="KAG0501368.1"/>
    <property type="molecule type" value="Genomic_DNA"/>
</dbReference>
<organism evidence="1 2">
    <name type="scientific">Vanilla planifolia</name>
    <name type="common">Vanilla</name>
    <dbReference type="NCBI Taxonomy" id="51239"/>
    <lineage>
        <taxon>Eukaryota</taxon>
        <taxon>Viridiplantae</taxon>
        <taxon>Streptophyta</taxon>
        <taxon>Embryophyta</taxon>
        <taxon>Tracheophyta</taxon>
        <taxon>Spermatophyta</taxon>
        <taxon>Magnoliopsida</taxon>
        <taxon>Liliopsida</taxon>
        <taxon>Asparagales</taxon>
        <taxon>Orchidaceae</taxon>
        <taxon>Vanilloideae</taxon>
        <taxon>Vanilleae</taxon>
        <taxon>Vanilla</taxon>
    </lineage>
</organism>
<protein>
    <submittedName>
        <fullName evidence="1">Uncharacterized protein</fullName>
    </submittedName>
</protein>
<name>A0A835VLJ5_VANPL</name>
<sequence>MLLSRISFGARTRTTVQHPGTYNRNFLRSKCARLEDSGTHLRLATRPRGQARGRVGSGCLFLFWIGYRDLSCGPADN</sequence>